<gene>
    <name evidence="2" type="ORF">IPI13_15515</name>
</gene>
<dbReference type="Pfam" id="PF02551">
    <property type="entry name" value="Acyl_CoA_thio"/>
    <property type="match status" value="1"/>
</dbReference>
<evidence type="ECO:0000259" key="1">
    <source>
        <dbReference type="Pfam" id="PF02551"/>
    </source>
</evidence>
<dbReference type="AlphaFoldDB" id="A0A935MB78"/>
<name>A0A935MB78_9MICO</name>
<organism evidence="2 3">
    <name type="scientific">Candidatus Phosphoribacter hodrii</name>
    <dbReference type="NCBI Taxonomy" id="2953743"/>
    <lineage>
        <taxon>Bacteria</taxon>
        <taxon>Bacillati</taxon>
        <taxon>Actinomycetota</taxon>
        <taxon>Actinomycetes</taxon>
        <taxon>Micrococcales</taxon>
        <taxon>Dermatophilaceae</taxon>
        <taxon>Candidatus Phosphoribacter</taxon>
    </lineage>
</organism>
<evidence type="ECO:0000313" key="3">
    <source>
        <dbReference type="Proteomes" id="UP000726105"/>
    </source>
</evidence>
<proteinExistence type="predicted"/>
<protein>
    <recommendedName>
        <fullName evidence="1">Acyl-CoA thioesterase 2 C-terminal domain-containing protein</fullName>
    </recommendedName>
</protein>
<dbReference type="SUPFAM" id="SSF54637">
    <property type="entry name" value="Thioesterase/thiol ester dehydrase-isomerase"/>
    <property type="match status" value="1"/>
</dbReference>
<sequence length="154" mass="16230">MSARAVNSVAPKRVFQGPRRTARHPVIHAAVLAHASDSTRCRASAAPPWGRFATHRPRPASLDHAMWFPLVPGAERLGALHHAQPIGLWWSALGVGRMFSADGALMVSVAQEVCPSPGGVSSPCVVVAVRSGERAACTRGAVIDTLLCDAGELR</sequence>
<feature type="domain" description="Acyl-CoA thioesterase 2 C-terminal" evidence="1">
    <location>
        <begin position="15"/>
        <end position="112"/>
    </location>
</feature>
<reference evidence="2 3" key="1">
    <citation type="submission" date="2020-10" db="EMBL/GenBank/DDBJ databases">
        <title>Connecting structure to function with the recovery of over 1000 high-quality activated sludge metagenome-assembled genomes encoding full-length rRNA genes using long-read sequencing.</title>
        <authorList>
            <person name="Singleton C.M."/>
            <person name="Petriglieri F."/>
            <person name="Kristensen J.M."/>
            <person name="Kirkegaard R.H."/>
            <person name="Michaelsen T.Y."/>
            <person name="Andersen M.H."/>
            <person name="Karst S.M."/>
            <person name="Dueholm M.S."/>
            <person name="Nielsen P.H."/>
            <person name="Albertsen M."/>
        </authorList>
    </citation>
    <scope>NUCLEOTIDE SEQUENCE [LARGE SCALE GENOMIC DNA]</scope>
    <source>
        <strain evidence="2">Ega_18-Q3-R5-49_MAXAC.001</strain>
    </source>
</reference>
<dbReference type="Proteomes" id="UP000726105">
    <property type="component" value="Unassembled WGS sequence"/>
</dbReference>
<dbReference type="EMBL" id="JADJIB010000006">
    <property type="protein sequence ID" value="MBK7274498.1"/>
    <property type="molecule type" value="Genomic_DNA"/>
</dbReference>
<evidence type="ECO:0000313" key="2">
    <source>
        <dbReference type="EMBL" id="MBK7274498.1"/>
    </source>
</evidence>
<dbReference type="InterPro" id="IPR029069">
    <property type="entry name" value="HotDog_dom_sf"/>
</dbReference>
<comment type="caution">
    <text evidence="2">The sequence shown here is derived from an EMBL/GenBank/DDBJ whole genome shotgun (WGS) entry which is preliminary data.</text>
</comment>
<dbReference type="Gene3D" id="3.10.129.10">
    <property type="entry name" value="Hotdog Thioesterase"/>
    <property type="match status" value="1"/>
</dbReference>
<accession>A0A935MB78</accession>
<dbReference type="InterPro" id="IPR025652">
    <property type="entry name" value="TesB_C"/>
</dbReference>